<keyword evidence="1" id="KW-0482">Metalloprotease</keyword>
<dbReference type="CDD" id="cd06460">
    <property type="entry name" value="M32_Taq"/>
    <property type="match status" value="1"/>
</dbReference>
<dbReference type="PRINTS" id="PR00998">
    <property type="entry name" value="CRBOXYPTASET"/>
</dbReference>
<dbReference type="Proteomes" id="UP000451471">
    <property type="component" value="Unassembled WGS sequence"/>
</dbReference>
<accession>A0A6B0GVK6</accession>
<name>A0A6B0GVK6_9EURY</name>
<protein>
    <recommendedName>
        <fullName evidence="1">Metal-dependent carboxypeptidase</fullName>
        <ecNumber evidence="1">3.4.17.19</ecNumber>
    </recommendedName>
</protein>
<evidence type="ECO:0000256" key="3">
    <source>
        <dbReference type="PIRSR" id="PIRSR006615-2"/>
    </source>
</evidence>
<comment type="caution">
    <text evidence="4">The sequence shown here is derived from an EMBL/GenBank/DDBJ whole genome shotgun (WGS) entry which is preliminary data.</text>
</comment>
<feature type="binding site" evidence="2">
    <location>
        <position position="264"/>
    </location>
    <ligand>
        <name>Zn(2+)</name>
        <dbReference type="ChEBI" id="CHEBI:29105"/>
        <note>catalytic</note>
    </ligand>
</feature>
<comment type="similarity">
    <text evidence="1">Belongs to the peptidase M32 family.</text>
</comment>
<dbReference type="GO" id="GO:0006508">
    <property type="term" value="P:proteolysis"/>
    <property type="evidence" value="ECO:0007669"/>
    <property type="project" value="UniProtKB-UniRule"/>
</dbReference>
<dbReference type="Gene3D" id="1.10.1370.30">
    <property type="match status" value="1"/>
</dbReference>
<keyword evidence="1" id="KW-0645">Protease</keyword>
<dbReference type="GO" id="GO:0004181">
    <property type="term" value="F:metallocarboxypeptidase activity"/>
    <property type="evidence" value="ECO:0007669"/>
    <property type="project" value="UniProtKB-UniRule"/>
</dbReference>
<organism evidence="4 5">
    <name type="scientific">Halomarina oriensis</name>
    <dbReference type="NCBI Taxonomy" id="671145"/>
    <lineage>
        <taxon>Archaea</taxon>
        <taxon>Methanobacteriati</taxon>
        <taxon>Methanobacteriota</taxon>
        <taxon>Stenosarchaea group</taxon>
        <taxon>Halobacteria</taxon>
        <taxon>Halobacteriales</taxon>
        <taxon>Natronomonadaceae</taxon>
        <taxon>Halomarina</taxon>
    </lineage>
</organism>
<sequence length="498" mass="57075">MATDQTRYDAFVERVERLTYLQGASGVLSWDQQVMMPEGGTPARSRQLSTLSTMGHELLTNDEMAADLDALEADDSLVDPQQAVVREVRRQHDRAVRVPSDLVERTSRATSEALGVWEEAKAEDDFDLFAPKLEELIQLKRDYAEHVDPDADPYAVLFADYEPYLDLDTAERVLTRLREELVPLVDRIRESDVELAVDAFSGQFDTERQQAASRDALDTLGYDWDRGRLDVSSHPFTSGNQFDARVTTRFDESDPLGALTATVHEFGHAQYMLGLPDDHYGTPLGDDRDLTVHESQSRLWENHVGRTEEWWGLFLPTFTDHFPDVEATPRDAYEAANQVYEDNLIRVEADELTYHMHIVLRFEIERDLIAGDLDVSEVPQVWNDKMEEYLGVRPETDAEGCLQDIHWSHANFGYFPTYSLGSVLAAQLDSAVREDLDLSTQIRAGEFEPLREWLYEHVHRHGARYTTPELVEQATGEEYTADHFLDYVTEKYERLYDL</sequence>
<dbReference type="InterPro" id="IPR001333">
    <property type="entry name" value="Peptidase_M32_Taq"/>
</dbReference>
<keyword evidence="1 2" id="KW-0479">Metal-binding</keyword>
<dbReference type="Pfam" id="PF02074">
    <property type="entry name" value="Peptidase_M32"/>
    <property type="match status" value="1"/>
</dbReference>
<feature type="binding site" evidence="2">
    <location>
        <position position="268"/>
    </location>
    <ligand>
        <name>Zn(2+)</name>
        <dbReference type="ChEBI" id="CHEBI:29105"/>
        <note>catalytic</note>
    </ligand>
</feature>
<evidence type="ECO:0000256" key="1">
    <source>
        <dbReference type="PIRNR" id="PIRNR006615"/>
    </source>
</evidence>
<dbReference type="PANTHER" id="PTHR34217:SF1">
    <property type="entry name" value="CARBOXYPEPTIDASE 1"/>
    <property type="match status" value="1"/>
</dbReference>
<dbReference type="PROSITE" id="PS52034">
    <property type="entry name" value="PEPTIDASE_M32"/>
    <property type="match status" value="1"/>
</dbReference>
<gene>
    <name evidence="4" type="ORF">GQS65_19390</name>
</gene>
<proteinExistence type="inferred from homology"/>
<feature type="active site" description="Proton donor/acceptor" evidence="3">
    <location>
        <position position="265"/>
    </location>
</feature>
<dbReference type="AlphaFoldDB" id="A0A6B0GVK6"/>
<dbReference type="RefSeq" id="WP_158206277.1">
    <property type="nucleotide sequence ID" value="NZ_WSZK01000038.1"/>
</dbReference>
<dbReference type="GO" id="GO:0046872">
    <property type="term" value="F:metal ion binding"/>
    <property type="evidence" value="ECO:0007669"/>
    <property type="project" value="UniProtKB-KW"/>
</dbReference>
<reference evidence="4 5" key="1">
    <citation type="submission" date="2019-12" db="EMBL/GenBank/DDBJ databases">
        <title>Halocatena pleomorpha gen. nov. sp. nov., an extremely halophilic archaeon of family Halobacteriaceae isolated from saltpan soil.</title>
        <authorList>
            <person name="Pal Y."/>
            <person name="Verma A."/>
            <person name="Krishnamurthi S."/>
            <person name="Kumar P."/>
        </authorList>
    </citation>
    <scope>NUCLEOTIDE SEQUENCE [LARGE SCALE GENOMIC DNA]</scope>
    <source>
        <strain evidence="4 5">JCM 16495</strain>
    </source>
</reference>
<dbReference type="PIRSF" id="PIRSF006615">
    <property type="entry name" value="Zn_crbxpep_Taq"/>
    <property type="match status" value="1"/>
</dbReference>
<comment type="catalytic activity">
    <reaction evidence="1">
        <text>Release of a C-terminal amino acid with broad specificity, except for -Pro.</text>
        <dbReference type="EC" id="3.4.17.19"/>
    </reaction>
</comment>
<evidence type="ECO:0000313" key="4">
    <source>
        <dbReference type="EMBL" id="MWG36623.1"/>
    </source>
</evidence>
<keyword evidence="5" id="KW-1185">Reference proteome</keyword>
<evidence type="ECO:0000256" key="2">
    <source>
        <dbReference type="PIRSR" id="PIRSR006615-1"/>
    </source>
</evidence>
<comment type="function">
    <text evidence="1">Broad specificity carboxypetidase that releases amino acids sequentially from the C-terminus, including neutral, aromatic, polar and basic residues.</text>
</comment>
<dbReference type="EC" id="3.4.17.19" evidence="1"/>
<comment type="cofactor">
    <cofactor evidence="2">
        <name>Zn(2+)</name>
        <dbReference type="ChEBI" id="CHEBI:29105"/>
    </cofactor>
    <text evidence="2">Binds 1 zinc ion per subunit.</text>
</comment>
<dbReference type="SUPFAM" id="SSF55486">
    <property type="entry name" value="Metalloproteases ('zincins'), catalytic domain"/>
    <property type="match status" value="1"/>
</dbReference>
<feature type="binding site" evidence="2">
    <location>
        <position position="294"/>
    </location>
    <ligand>
        <name>Zn(2+)</name>
        <dbReference type="ChEBI" id="CHEBI:29105"/>
        <note>catalytic</note>
    </ligand>
</feature>
<evidence type="ECO:0000313" key="5">
    <source>
        <dbReference type="Proteomes" id="UP000451471"/>
    </source>
</evidence>
<keyword evidence="2" id="KW-0862">Zinc</keyword>
<dbReference type="OrthoDB" id="7244at2157"/>
<keyword evidence="1 4" id="KW-0121">Carboxypeptidase</keyword>
<dbReference type="PANTHER" id="PTHR34217">
    <property type="entry name" value="METAL-DEPENDENT CARBOXYPEPTIDASE"/>
    <property type="match status" value="1"/>
</dbReference>
<keyword evidence="1" id="KW-0378">Hydrolase</keyword>
<dbReference type="EMBL" id="WSZK01000038">
    <property type="protein sequence ID" value="MWG36623.1"/>
    <property type="molecule type" value="Genomic_DNA"/>
</dbReference>